<protein>
    <submittedName>
        <fullName evidence="1">Unnamed protein product</fullName>
    </submittedName>
</protein>
<keyword evidence="2" id="KW-1185">Reference proteome</keyword>
<dbReference type="EMBL" id="BSXW01000568">
    <property type="protein sequence ID" value="GMF25736.1"/>
    <property type="molecule type" value="Genomic_DNA"/>
</dbReference>
<dbReference type="AlphaFoldDB" id="A0A9W6U4C5"/>
<organism evidence="1 2">
    <name type="scientific">Phytophthora lilii</name>
    <dbReference type="NCBI Taxonomy" id="2077276"/>
    <lineage>
        <taxon>Eukaryota</taxon>
        <taxon>Sar</taxon>
        <taxon>Stramenopiles</taxon>
        <taxon>Oomycota</taxon>
        <taxon>Peronosporomycetes</taxon>
        <taxon>Peronosporales</taxon>
        <taxon>Peronosporaceae</taxon>
        <taxon>Phytophthora</taxon>
    </lineage>
</organism>
<evidence type="ECO:0000313" key="2">
    <source>
        <dbReference type="Proteomes" id="UP001165083"/>
    </source>
</evidence>
<dbReference type="OrthoDB" id="111653at2759"/>
<proteinExistence type="predicted"/>
<evidence type="ECO:0000313" key="1">
    <source>
        <dbReference type="EMBL" id="GMF25736.1"/>
    </source>
</evidence>
<accession>A0A9W6U4C5</accession>
<gene>
    <name evidence="1" type="ORF">Plil01_001064900</name>
</gene>
<dbReference type="Proteomes" id="UP001165083">
    <property type="component" value="Unassembled WGS sequence"/>
</dbReference>
<comment type="caution">
    <text evidence="1">The sequence shown here is derived from an EMBL/GenBank/DDBJ whole genome shotgun (WGS) entry which is preliminary data.</text>
</comment>
<reference evidence="1" key="1">
    <citation type="submission" date="2023-04" db="EMBL/GenBank/DDBJ databases">
        <title>Phytophthora lilii NBRC 32176.</title>
        <authorList>
            <person name="Ichikawa N."/>
            <person name="Sato H."/>
            <person name="Tonouchi N."/>
        </authorList>
    </citation>
    <scope>NUCLEOTIDE SEQUENCE</scope>
    <source>
        <strain evidence="1">NBRC 32176</strain>
    </source>
</reference>
<sequence>MTATSHSVVQATMVARAGMATLLRSAPRRRHFSSGPASWLGMDTEYLSRRGLAIAQRVLQKVPEFVRYSRGQPRVFVSGASDEVRSAMFVLSQFPSSTRVELPEFVQGAERAAHTVLQRLYTQDKAATKEFLESVATFESLEALLHKPSAPVEGEDKNARVVLEQMSVNSAALEAVEYTREKEEEDVKTEWLGLRVQYDVTEHLLISPEEGEGIEDRRAINTKFTWTFEADVTNPDELEWGIVAATPFEEKPAVVKANTAKTEEY</sequence>
<name>A0A9W6U4C5_9STRA</name>